<feature type="domain" description="Phytocyanin" evidence="3">
    <location>
        <begin position="106"/>
        <end position="172"/>
    </location>
</feature>
<comment type="caution">
    <text evidence="4">The sequence shown here is derived from an EMBL/GenBank/DDBJ whole genome shotgun (WGS) entry which is preliminary data.</text>
</comment>
<dbReference type="PANTHER" id="PTHR33021">
    <property type="entry name" value="BLUE COPPER PROTEIN"/>
    <property type="match status" value="1"/>
</dbReference>
<sequence length="233" mass="24748">MAFTTGEGEAAELILQTLDLDLEMTDTKVSQVLGTRDMHNSNKDELVLFNTQSLSEVTEIAKRAKTKIKPTVYSPFTPPAAVNMLPKNWDRVWKGGDSSSIKEPKVFTYSTSHSVDVVHKEDYDQCDTGDALQTYTGGNNTIALNKTGPVYFLCPALGHCGEGMKLAVTVSAATPPSPTPPSTPSPTPPSTPPPTPSTHAPPPPSGATSKLRSMDVMLVGAAILMALVLALLV</sequence>
<dbReference type="GO" id="GO:0009055">
    <property type="term" value="F:electron transfer activity"/>
    <property type="evidence" value="ECO:0007669"/>
    <property type="project" value="InterPro"/>
</dbReference>
<feature type="region of interest" description="Disordered" evidence="1">
    <location>
        <begin position="171"/>
        <end position="208"/>
    </location>
</feature>
<dbReference type="Pfam" id="PF02298">
    <property type="entry name" value="Cu_bind_like"/>
    <property type="match status" value="1"/>
</dbReference>
<organism evidence="4 5">
    <name type="scientific">Kingdonia uniflora</name>
    <dbReference type="NCBI Taxonomy" id="39325"/>
    <lineage>
        <taxon>Eukaryota</taxon>
        <taxon>Viridiplantae</taxon>
        <taxon>Streptophyta</taxon>
        <taxon>Embryophyta</taxon>
        <taxon>Tracheophyta</taxon>
        <taxon>Spermatophyta</taxon>
        <taxon>Magnoliopsida</taxon>
        <taxon>Ranunculales</taxon>
        <taxon>Circaeasteraceae</taxon>
        <taxon>Kingdonia</taxon>
    </lineage>
</organism>
<gene>
    <name evidence="4" type="ORF">GIB67_012466</name>
</gene>
<reference evidence="4 5" key="1">
    <citation type="journal article" date="2020" name="IScience">
        <title>Genome Sequencing of the Endangered Kingdonia uniflora (Circaeasteraceae, Ranunculales) Reveals Potential Mechanisms of Evolutionary Specialization.</title>
        <authorList>
            <person name="Sun Y."/>
            <person name="Deng T."/>
            <person name="Zhang A."/>
            <person name="Moore M.J."/>
            <person name="Landis J.B."/>
            <person name="Lin N."/>
            <person name="Zhang H."/>
            <person name="Zhang X."/>
            <person name="Huang J."/>
            <person name="Zhang X."/>
            <person name="Sun H."/>
            <person name="Wang H."/>
        </authorList>
    </citation>
    <scope>NUCLEOTIDE SEQUENCE [LARGE SCALE GENOMIC DNA]</scope>
    <source>
        <strain evidence="4">TB1705</strain>
        <tissue evidence="4">Leaf</tissue>
    </source>
</reference>
<evidence type="ECO:0000256" key="2">
    <source>
        <dbReference type="SAM" id="Phobius"/>
    </source>
</evidence>
<accession>A0A7J7MVA3</accession>
<dbReference type="GO" id="GO:0005886">
    <property type="term" value="C:plasma membrane"/>
    <property type="evidence" value="ECO:0007669"/>
    <property type="project" value="TreeGrafter"/>
</dbReference>
<dbReference type="AlphaFoldDB" id="A0A7J7MVA3"/>
<proteinExistence type="predicted"/>
<feature type="compositionally biased region" description="Pro residues" evidence="1">
    <location>
        <begin position="175"/>
        <end position="205"/>
    </location>
</feature>
<keyword evidence="5" id="KW-1185">Reference proteome</keyword>
<dbReference type="SUPFAM" id="SSF49503">
    <property type="entry name" value="Cupredoxins"/>
    <property type="match status" value="1"/>
</dbReference>
<evidence type="ECO:0000313" key="4">
    <source>
        <dbReference type="EMBL" id="KAF6158823.1"/>
    </source>
</evidence>
<dbReference type="Proteomes" id="UP000541444">
    <property type="component" value="Unassembled WGS sequence"/>
</dbReference>
<dbReference type="InterPro" id="IPR039391">
    <property type="entry name" value="Phytocyanin-like"/>
</dbReference>
<keyword evidence="2" id="KW-0812">Transmembrane</keyword>
<dbReference type="InterPro" id="IPR003245">
    <property type="entry name" value="Phytocyanin_dom"/>
</dbReference>
<evidence type="ECO:0000256" key="1">
    <source>
        <dbReference type="SAM" id="MobiDB-lite"/>
    </source>
</evidence>
<feature type="transmembrane region" description="Helical" evidence="2">
    <location>
        <begin position="216"/>
        <end position="232"/>
    </location>
</feature>
<dbReference type="Gene3D" id="2.60.40.420">
    <property type="entry name" value="Cupredoxins - blue copper proteins"/>
    <property type="match status" value="1"/>
</dbReference>
<evidence type="ECO:0000259" key="3">
    <source>
        <dbReference type="PROSITE" id="PS51485"/>
    </source>
</evidence>
<dbReference type="PANTHER" id="PTHR33021:SF350">
    <property type="entry name" value="UCLACYANIN-2"/>
    <property type="match status" value="1"/>
</dbReference>
<dbReference type="OrthoDB" id="686200at2759"/>
<keyword evidence="2" id="KW-1133">Transmembrane helix</keyword>
<dbReference type="EMBL" id="JACGCM010001217">
    <property type="protein sequence ID" value="KAF6158823.1"/>
    <property type="molecule type" value="Genomic_DNA"/>
</dbReference>
<evidence type="ECO:0000313" key="5">
    <source>
        <dbReference type="Proteomes" id="UP000541444"/>
    </source>
</evidence>
<protein>
    <recommendedName>
        <fullName evidence="3">Phytocyanin domain-containing protein</fullName>
    </recommendedName>
</protein>
<keyword evidence="2" id="KW-0472">Membrane</keyword>
<name>A0A7J7MVA3_9MAGN</name>
<dbReference type="InterPro" id="IPR008972">
    <property type="entry name" value="Cupredoxin"/>
</dbReference>
<dbReference type="PROSITE" id="PS51485">
    <property type="entry name" value="PHYTOCYANIN"/>
    <property type="match status" value="1"/>
</dbReference>